<gene>
    <name evidence="4" type="ORF">MRS75_06090</name>
</gene>
<sequence>MTSELIFRRATASDLSAIVALLADDALGRVREDTRLPVSDSYLRAFETIDADPNQFLAVAEIDGRVAGTLQLTFIAGISRQGAWRGQIEAVRVSTDRRGIGLGARMIEWAIGQCRARNCDLVQLTTDKSRTDAHRFYEKLGFKASHIGYKLKV</sequence>
<evidence type="ECO:0000313" key="4">
    <source>
        <dbReference type="EMBL" id="MDI7921654.1"/>
    </source>
</evidence>
<protein>
    <submittedName>
        <fullName evidence="4">GNAT family N-acetyltransferase</fullName>
    </submittedName>
</protein>
<keyword evidence="2" id="KW-0012">Acyltransferase</keyword>
<keyword evidence="1" id="KW-0808">Transferase</keyword>
<proteinExistence type="predicted"/>
<evidence type="ECO:0000256" key="1">
    <source>
        <dbReference type="ARBA" id="ARBA00022679"/>
    </source>
</evidence>
<dbReference type="AlphaFoldDB" id="A0AAE3U036"/>
<reference evidence="4" key="1">
    <citation type="submission" date="2022-03" db="EMBL/GenBank/DDBJ databases">
        <title>Fererhizobium litorale gen. nov., sp. nov., isolated from sandy sediments of the Sea of Japan seashore.</title>
        <authorList>
            <person name="Romanenko L."/>
            <person name="Kurilenko V."/>
            <person name="Otstavnykh N."/>
            <person name="Svetashev V."/>
            <person name="Tekutyeva L."/>
            <person name="Isaeva M."/>
            <person name="Mikhailov V."/>
        </authorList>
    </citation>
    <scope>NUCLEOTIDE SEQUENCE</scope>
    <source>
        <strain evidence="4">KMM 9576</strain>
    </source>
</reference>
<dbReference type="Gene3D" id="3.40.630.30">
    <property type="match status" value="1"/>
</dbReference>
<feature type="domain" description="N-acetyltransferase" evidence="3">
    <location>
        <begin position="5"/>
        <end position="153"/>
    </location>
</feature>
<dbReference type="PANTHER" id="PTHR43877">
    <property type="entry name" value="AMINOALKYLPHOSPHONATE N-ACETYLTRANSFERASE-RELATED-RELATED"/>
    <property type="match status" value="1"/>
</dbReference>
<dbReference type="InterPro" id="IPR000182">
    <property type="entry name" value="GNAT_dom"/>
</dbReference>
<dbReference type="CDD" id="cd04301">
    <property type="entry name" value="NAT_SF"/>
    <property type="match status" value="1"/>
</dbReference>
<dbReference type="InterPro" id="IPR016181">
    <property type="entry name" value="Acyl_CoA_acyltransferase"/>
</dbReference>
<dbReference type="PANTHER" id="PTHR43877:SF2">
    <property type="entry name" value="AMINOALKYLPHOSPHONATE N-ACETYLTRANSFERASE-RELATED"/>
    <property type="match status" value="1"/>
</dbReference>
<evidence type="ECO:0000259" key="3">
    <source>
        <dbReference type="PROSITE" id="PS51186"/>
    </source>
</evidence>
<dbReference type="GO" id="GO:0016747">
    <property type="term" value="F:acyltransferase activity, transferring groups other than amino-acyl groups"/>
    <property type="evidence" value="ECO:0007669"/>
    <property type="project" value="InterPro"/>
</dbReference>
<dbReference type="Proteomes" id="UP001161580">
    <property type="component" value="Unassembled WGS sequence"/>
</dbReference>
<keyword evidence="5" id="KW-1185">Reference proteome</keyword>
<accession>A0AAE3U036</accession>
<dbReference type="Pfam" id="PF00583">
    <property type="entry name" value="Acetyltransf_1"/>
    <property type="match status" value="1"/>
</dbReference>
<dbReference type="RefSeq" id="WP_311785812.1">
    <property type="nucleotide sequence ID" value="NZ_JALDYY010000002.1"/>
</dbReference>
<organism evidence="4 5">
    <name type="scientific">Ferirhizobium litorale</name>
    <dbReference type="NCBI Taxonomy" id="2927786"/>
    <lineage>
        <taxon>Bacteria</taxon>
        <taxon>Pseudomonadati</taxon>
        <taxon>Pseudomonadota</taxon>
        <taxon>Alphaproteobacteria</taxon>
        <taxon>Hyphomicrobiales</taxon>
        <taxon>Rhizobiaceae</taxon>
        <taxon>Ferirhizobium</taxon>
    </lineage>
</organism>
<dbReference type="EMBL" id="JALDYZ010000002">
    <property type="protein sequence ID" value="MDI7921654.1"/>
    <property type="molecule type" value="Genomic_DNA"/>
</dbReference>
<comment type="caution">
    <text evidence="4">The sequence shown here is derived from an EMBL/GenBank/DDBJ whole genome shotgun (WGS) entry which is preliminary data.</text>
</comment>
<dbReference type="SUPFAM" id="SSF55729">
    <property type="entry name" value="Acyl-CoA N-acyltransferases (Nat)"/>
    <property type="match status" value="1"/>
</dbReference>
<evidence type="ECO:0000313" key="5">
    <source>
        <dbReference type="Proteomes" id="UP001161580"/>
    </source>
</evidence>
<evidence type="ECO:0000256" key="2">
    <source>
        <dbReference type="ARBA" id="ARBA00023315"/>
    </source>
</evidence>
<dbReference type="PROSITE" id="PS51186">
    <property type="entry name" value="GNAT"/>
    <property type="match status" value="1"/>
</dbReference>
<dbReference type="InterPro" id="IPR050832">
    <property type="entry name" value="Bact_Acetyltransf"/>
</dbReference>
<name>A0AAE3U036_9HYPH</name>